<evidence type="ECO:0000256" key="1">
    <source>
        <dbReference type="SAM" id="MobiDB-lite"/>
    </source>
</evidence>
<feature type="region of interest" description="Disordered" evidence="1">
    <location>
        <begin position="113"/>
        <end position="148"/>
    </location>
</feature>
<evidence type="ECO:0000313" key="2">
    <source>
        <dbReference type="EMBL" id="AEO58228.1"/>
    </source>
</evidence>
<evidence type="ECO:0000313" key="3">
    <source>
        <dbReference type="Proteomes" id="UP000007322"/>
    </source>
</evidence>
<name>G2QD10_THET4</name>
<dbReference type="InParanoid" id="G2QD10"/>
<accession>G2QD10</accession>
<dbReference type="EMBL" id="CP003004">
    <property type="protein sequence ID" value="AEO58228.1"/>
    <property type="molecule type" value="Genomic_DNA"/>
</dbReference>
<feature type="compositionally biased region" description="Basic and acidic residues" evidence="1">
    <location>
        <begin position="138"/>
        <end position="148"/>
    </location>
</feature>
<keyword evidence="3" id="KW-1185">Reference proteome</keyword>
<dbReference type="VEuPathDB" id="FungiDB:MYCTH_2110569"/>
<dbReference type="KEGG" id="mtm:MYCTH_2110569"/>
<reference evidence="2 3" key="1">
    <citation type="journal article" date="2011" name="Nat. Biotechnol.">
        <title>Comparative genomic analysis of the thermophilic biomass-degrading fungi Myceliophthora thermophila and Thielavia terrestris.</title>
        <authorList>
            <person name="Berka R.M."/>
            <person name="Grigoriev I.V."/>
            <person name="Otillar R."/>
            <person name="Salamov A."/>
            <person name="Grimwood J."/>
            <person name="Reid I."/>
            <person name="Ishmael N."/>
            <person name="John T."/>
            <person name="Darmond C."/>
            <person name="Moisan M.-C."/>
            <person name="Henrissat B."/>
            <person name="Coutinho P.M."/>
            <person name="Lombard V."/>
            <person name="Natvig D.O."/>
            <person name="Lindquist E."/>
            <person name="Schmutz J."/>
            <person name="Lucas S."/>
            <person name="Harris P."/>
            <person name="Powlowski J."/>
            <person name="Bellemare A."/>
            <person name="Taylor D."/>
            <person name="Butler G."/>
            <person name="de Vries R.P."/>
            <person name="Allijn I.E."/>
            <person name="van den Brink J."/>
            <person name="Ushinsky S."/>
            <person name="Storms R."/>
            <person name="Powell A.J."/>
            <person name="Paulsen I.T."/>
            <person name="Elbourne L.D.H."/>
            <person name="Baker S.E."/>
            <person name="Magnuson J."/>
            <person name="LaBoissiere S."/>
            <person name="Clutterbuck A.J."/>
            <person name="Martinez D."/>
            <person name="Wogulis M."/>
            <person name="de Leon A.L."/>
            <person name="Rey M.W."/>
            <person name="Tsang A."/>
        </authorList>
    </citation>
    <scope>NUCLEOTIDE SEQUENCE [LARGE SCALE GENOMIC DNA]</scope>
    <source>
        <strain evidence="3">ATCC 42464 / BCRC 31852 / DSM 1799</strain>
    </source>
</reference>
<proteinExistence type="predicted"/>
<dbReference type="HOGENOM" id="CLU_1760050_0_0_1"/>
<protein>
    <submittedName>
        <fullName evidence="2">Uncharacterized protein</fullName>
    </submittedName>
</protein>
<dbReference type="Proteomes" id="UP000007322">
    <property type="component" value="Chromosome 3"/>
</dbReference>
<dbReference type="RefSeq" id="XP_003663473.1">
    <property type="nucleotide sequence ID" value="XM_003663425.1"/>
</dbReference>
<organism evidence="2 3">
    <name type="scientific">Thermothelomyces thermophilus (strain ATCC 42464 / BCRC 31852 / DSM 1799)</name>
    <name type="common">Sporotrichum thermophile</name>
    <dbReference type="NCBI Taxonomy" id="573729"/>
    <lineage>
        <taxon>Eukaryota</taxon>
        <taxon>Fungi</taxon>
        <taxon>Dikarya</taxon>
        <taxon>Ascomycota</taxon>
        <taxon>Pezizomycotina</taxon>
        <taxon>Sordariomycetes</taxon>
        <taxon>Sordariomycetidae</taxon>
        <taxon>Sordariales</taxon>
        <taxon>Chaetomiaceae</taxon>
        <taxon>Thermothelomyces</taxon>
    </lineage>
</organism>
<dbReference type="eggNOG" id="ENOG502T3IU">
    <property type="taxonomic scope" value="Eukaryota"/>
</dbReference>
<dbReference type="GeneID" id="11509429"/>
<sequence length="148" mass="16729">MSSYKDTEDYIWYLNGAGGTRKRHLGMPPFERNEDGEIELAPGEVYCRFSNEDGDLCYKTDAFSSESNLKTYIKKHKINGNPARIKGKRQGANNIDDMNVACKFYAKLREIVEKGDEEESAEPMPTPSKRPAPAEAAPRQDRRPSLPL</sequence>
<dbReference type="OrthoDB" id="4732339at2759"/>
<dbReference type="AlphaFoldDB" id="G2QD10"/>
<gene>
    <name evidence="2" type="ORF">MYCTH_2110569</name>
</gene>